<dbReference type="PROSITE" id="PS51767">
    <property type="entry name" value="PEPTIDASE_A1"/>
    <property type="match status" value="1"/>
</dbReference>
<dbReference type="OrthoDB" id="771136at2759"/>
<dbReference type="Gene3D" id="2.40.70.10">
    <property type="entry name" value="Acid Proteases"/>
    <property type="match status" value="2"/>
</dbReference>
<evidence type="ECO:0000256" key="4">
    <source>
        <dbReference type="SAM" id="MobiDB-lite"/>
    </source>
</evidence>
<dbReference type="Pfam" id="PF00026">
    <property type="entry name" value="Asp"/>
    <property type="match status" value="1"/>
</dbReference>
<gene>
    <name evidence="7" type="ORF">KCV03_g8470</name>
</gene>
<reference evidence="7" key="2">
    <citation type="submission" date="2021-08" db="EMBL/GenBank/DDBJ databases">
        <authorList>
            <person name="Gostincar C."/>
            <person name="Sun X."/>
            <person name="Song Z."/>
            <person name="Gunde-Cimerman N."/>
        </authorList>
    </citation>
    <scope>NUCLEOTIDE SEQUENCE</scope>
    <source>
        <strain evidence="7">EXF-8016</strain>
    </source>
</reference>
<feature type="chain" id="PRO_5040450218" evidence="5">
    <location>
        <begin position="18"/>
        <end position="555"/>
    </location>
</feature>
<sequence>MKSIAILSLASFALVDSLEFAIRKQVRPQLSSRISRRDAFDTSVFTDDGSAYYLNISVGTPGQLQTIELDTGSSDLFVTDSTAPFCRNNTCAGGTFDASKSSTFQVVAPAAFNVSFADGSTDSGDLISDVVQIRDLVITNVTLGLAHNVNPNTGIQTGLLGLGYSVNEGGALNNGIQYPNFIETLVTTGQIASRLYSIFLSDIGQYGSIVFGGVDTQKFKGNLVTLNCFPSGGKNVRDFNLNMPNVTIVDANGTVTQIVGKINTQYGFFDSGTSAWYVGEVVFNRIIDLTGFVYSPNLGLAIRTCADISNTTAFNFQFGGWRGGNSTRAPLRVLLSQMITPLVSVTGVPYTDSSGKQYCALEVLPAKSDFNGVWGDSIMRAGYFVYDLDNGQVSVGQARYSDQSNIVAVQAGPHGLANAINQPKYAQTAQTYPPAPFATAFSREASVYTTNNTIGVATVSTATGSGSLRSSLPAYTNSTSRATYTSVSSNGSSTLDYSDRSATPSSTFSGTSTYESISTTDSWYSSATPDVDEVSFLKARVAELQAKLDSCGCHY</sequence>
<dbReference type="PANTHER" id="PTHR47966">
    <property type="entry name" value="BETA-SITE APP-CLEAVING ENZYME, ISOFORM A-RELATED"/>
    <property type="match status" value="1"/>
</dbReference>
<keyword evidence="7" id="KW-0645">Protease</keyword>
<organism evidence="7 8">
    <name type="scientific">Aureobasidium melanogenum</name>
    <name type="common">Aureobasidium pullulans var. melanogenum</name>
    <dbReference type="NCBI Taxonomy" id="46634"/>
    <lineage>
        <taxon>Eukaryota</taxon>
        <taxon>Fungi</taxon>
        <taxon>Dikarya</taxon>
        <taxon>Ascomycota</taxon>
        <taxon>Pezizomycotina</taxon>
        <taxon>Dothideomycetes</taxon>
        <taxon>Dothideomycetidae</taxon>
        <taxon>Dothideales</taxon>
        <taxon>Saccotheciaceae</taxon>
        <taxon>Aureobasidium</taxon>
    </lineage>
</organism>
<dbReference type="GO" id="GO:0006508">
    <property type="term" value="P:proteolysis"/>
    <property type="evidence" value="ECO:0007669"/>
    <property type="project" value="UniProtKB-KW"/>
</dbReference>
<dbReference type="PRINTS" id="PR00792">
    <property type="entry name" value="PEPSIN"/>
</dbReference>
<feature type="active site" evidence="2">
    <location>
        <position position="270"/>
    </location>
</feature>
<feature type="region of interest" description="Disordered" evidence="4">
    <location>
        <begin position="482"/>
        <end position="515"/>
    </location>
</feature>
<keyword evidence="5" id="KW-0732">Signal</keyword>
<evidence type="ECO:0000256" key="1">
    <source>
        <dbReference type="ARBA" id="ARBA00007447"/>
    </source>
</evidence>
<feature type="non-terminal residue" evidence="7">
    <location>
        <position position="555"/>
    </location>
</feature>
<feature type="signal peptide" evidence="5">
    <location>
        <begin position="1"/>
        <end position="17"/>
    </location>
</feature>
<evidence type="ECO:0000313" key="7">
    <source>
        <dbReference type="EMBL" id="KAH0214373.1"/>
    </source>
</evidence>
<dbReference type="PANTHER" id="PTHR47966:SF65">
    <property type="entry name" value="ASPARTIC-TYPE ENDOPEPTIDASE"/>
    <property type="match status" value="1"/>
</dbReference>
<dbReference type="InterPro" id="IPR001461">
    <property type="entry name" value="Aspartic_peptidase_A1"/>
</dbReference>
<evidence type="ECO:0000256" key="3">
    <source>
        <dbReference type="PIRSR" id="PIRSR601461-2"/>
    </source>
</evidence>
<feature type="disulfide bond" evidence="3">
    <location>
        <begin position="305"/>
        <end position="359"/>
    </location>
</feature>
<reference evidence="7" key="1">
    <citation type="journal article" date="2021" name="J Fungi (Basel)">
        <title>Virulence traits and population genomics of the black yeast Aureobasidium melanogenum.</title>
        <authorList>
            <person name="Cernosa A."/>
            <person name="Sun X."/>
            <person name="Gostincar C."/>
            <person name="Fang C."/>
            <person name="Gunde-Cimerman N."/>
            <person name="Song Z."/>
        </authorList>
    </citation>
    <scope>NUCLEOTIDE SEQUENCE</scope>
    <source>
        <strain evidence="7">EXF-8016</strain>
    </source>
</reference>
<proteinExistence type="inferred from homology"/>
<protein>
    <submittedName>
        <fullName evidence="7">Acid protease</fullName>
    </submittedName>
</protein>
<dbReference type="InterPro" id="IPR033121">
    <property type="entry name" value="PEPTIDASE_A1"/>
</dbReference>
<evidence type="ECO:0000313" key="8">
    <source>
        <dbReference type="Proteomes" id="UP000767238"/>
    </source>
</evidence>
<accession>A0A9P8GAL5</accession>
<comment type="caution">
    <text evidence="7">The sequence shown here is derived from an EMBL/GenBank/DDBJ whole genome shotgun (WGS) entry which is preliminary data.</text>
</comment>
<dbReference type="SUPFAM" id="SSF50630">
    <property type="entry name" value="Acid proteases"/>
    <property type="match status" value="1"/>
</dbReference>
<dbReference type="EMBL" id="JAHFYH010000084">
    <property type="protein sequence ID" value="KAH0214373.1"/>
    <property type="molecule type" value="Genomic_DNA"/>
</dbReference>
<keyword evidence="7" id="KW-0378">Hydrolase</keyword>
<evidence type="ECO:0000259" key="6">
    <source>
        <dbReference type="PROSITE" id="PS51767"/>
    </source>
</evidence>
<evidence type="ECO:0000256" key="5">
    <source>
        <dbReference type="SAM" id="SignalP"/>
    </source>
</evidence>
<name>A0A9P8GAL5_AURME</name>
<dbReference type="Proteomes" id="UP000767238">
    <property type="component" value="Unassembled WGS sequence"/>
</dbReference>
<dbReference type="GO" id="GO:0004190">
    <property type="term" value="F:aspartic-type endopeptidase activity"/>
    <property type="evidence" value="ECO:0007669"/>
    <property type="project" value="InterPro"/>
</dbReference>
<dbReference type="InterPro" id="IPR021109">
    <property type="entry name" value="Peptidase_aspartic_dom_sf"/>
</dbReference>
<evidence type="ECO:0000256" key="2">
    <source>
        <dbReference type="PIRSR" id="PIRSR601461-1"/>
    </source>
</evidence>
<feature type="domain" description="Peptidase A1" evidence="6">
    <location>
        <begin position="52"/>
        <end position="396"/>
    </location>
</feature>
<keyword evidence="3" id="KW-1015">Disulfide bond</keyword>
<feature type="active site" evidence="2">
    <location>
        <position position="70"/>
    </location>
</feature>
<comment type="similarity">
    <text evidence="1">Belongs to the peptidase A1 family.</text>
</comment>
<dbReference type="AlphaFoldDB" id="A0A9P8GAL5"/>